<dbReference type="Proteomes" id="UP000265566">
    <property type="component" value="Chromosome 3"/>
</dbReference>
<evidence type="ECO:0000313" key="3">
    <source>
        <dbReference type="Proteomes" id="UP000265566"/>
    </source>
</evidence>
<accession>A0A396IPE6</accession>
<keyword evidence="1" id="KW-0472">Membrane</keyword>
<dbReference type="Gramene" id="rna14635">
    <property type="protein sequence ID" value="RHN66608.1"/>
    <property type="gene ID" value="gene14635"/>
</dbReference>
<keyword evidence="1" id="KW-0812">Transmembrane</keyword>
<evidence type="ECO:0000256" key="1">
    <source>
        <dbReference type="SAM" id="Phobius"/>
    </source>
</evidence>
<protein>
    <recommendedName>
        <fullName evidence="4">Transmembrane protein</fullName>
    </recommendedName>
</protein>
<organism evidence="2 3">
    <name type="scientific">Medicago truncatula</name>
    <name type="common">Barrel medic</name>
    <name type="synonym">Medicago tribuloides</name>
    <dbReference type="NCBI Taxonomy" id="3880"/>
    <lineage>
        <taxon>Eukaryota</taxon>
        <taxon>Viridiplantae</taxon>
        <taxon>Streptophyta</taxon>
        <taxon>Embryophyta</taxon>
        <taxon>Tracheophyta</taxon>
        <taxon>Spermatophyta</taxon>
        <taxon>Magnoliopsida</taxon>
        <taxon>eudicotyledons</taxon>
        <taxon>Gunneridae</taxon>
        <taxon>Pentapetalae</taxon>
        <taxon>rosids</taxon>
        <taxon>fabids</taxon>
        <taxon>Fabales</taxon>
        <taxon>Fabaceae</taxon>
        <taxon>Papilionoideae</taxon>
        <taxon>50 kb inversion clade</taxon>
        <taxon>NPAAA clade</taxon>
        <taxon>Hologalegina</taxon>
        <taxon>IRL clade</taxon>
        <taxon>Trifolieae</taxon>
        <taxon>Medicago</taxon>
    </lineage>
</organism>
<feature type="transmembrane region" description="Helical" evidence="1">
    <location>
        <begin position="72"/>
        <end position="91"/>
    </location>
</feature>
<reference evidence="3" key="1">
    <citation type="journal article" date="2018" name="Nat. Plants">
        <title>Whole-genome landscape of Medicago truncatula symbiotic genes.</title>
        <authorList>
            <person name="Pecrix Y."/>
            <person name="Staton S.E."/>
            <person name="Sallet E."/>
            <person name="Lelandais-Briere C."/>
            <person name="Moreau S."/>
            <person name="Carrere S."/>
            <person name="Blein T."/>
            <person name="Jardinaud M.F."/>
            <person name="Latrasse D."/>
            <person name="Zouine M."/>
            <person name="Zahm M."/>
            <person name="Kreplak J."/>
            <person name="Mayjonade B."/>
            <person name="Satge C."/>
            <person name="Perez M."/>
            <person name="Cauet S."/>
            <person name="Marande W."/>
            <person name="Chantry-Darmon C."/>
            <person name="Lopez-Roques C."/>
            <person name="Bouchez O."/>
            <person name="Berard A."/>
            <person name="Debelle F."/>
            <person name="Munos S."/>
            <person name="Bendahmane A."/>
            <person name="Berges H."/>
            <person name="Niebel A."/>
            <person name="Buitink J."/>
            <person name="Frugier F."/>
            <person name="Benhamed M."/>
            <person name="Crespi M."/>
            <person name="Gouzy J."/>
            <person name="Gamas P."/>
        </authorList>
    </citation>
    <scope>NUCLEOTIDE SEQUENCE [LARGE SCALE GENOMIC DNA]</scope>
    <source>
        <strain evidence="3">cv. Jemalong A17</strain>
    </source>
</reference>
<evidence type="ECO:0000313" key="2">
    <source>
        <dbReference type="EMBL" id="RHN66608.1"/>
    </source>
</evidence>
<comment type="caution">
    <text evidence="2">The sequence shown here is derived from an EMBL/GenBank/DDBJ whole genome shotgun (WGS) entry which is preliminary data.</text>
</comment>
<feature type="transmembrane region" description="Helical" evidence="1">
    <location>
        <begin position="40"/>
        <end position="60"/>
    </location>
</feature>
<name>A0A396IPE6_MEDTR</name>
<gene>
    <name evidence="2" type="ORF">MtrunA17_Chr3g0093081</name>
</gene>
<evidence type="ECO:0008006" key="4">
    <source>
        <dbReference type="Google" id="ProtNLM"/>
    </source>
</evidence>
<keyword evidence="1" id="KW-1133">Transmembrane helix</keyword>
<dbReference type="EMBL" id="PSQE01000003">
    <property type="protein sequence ID" value="RHN66608.1"/>
    <property type="molecule type" value="Genomic_DNA"/>
</dbReference>
<dbReference type="AlphaFoldDB" id="A0A396IPE6"/>
<proteinExistence type="predicted"/>
<sequence length="118" mass="14228">MTSSVKSFEWTNQISSHDTSDVRTNYNMDHLLHMFHRGQVYFKILTVRFTWCLCYCGTPFTHDFSYNSKSLSSLSLMHLSYFFIFFIYTYYLPSIFLSNHHVTLQHLHHTFIIFIFFV</sequence>